<proteinExistence type="predicted"/>
<reference evidence="8 9" key="1">
    <citation type="submission" date="2019-03" db="EMBL/GenBank/DDBJ databases">
        <title>Genome sequence of Thiobacillaceae bacterium LSR1, a sulfur-oxidizing bacterium isolated from freshwater sediment.</title>
        <authorList>
            <person name="Li S."/>
        </authorList>
    </citation>
    <scope>NUCLEOTIDE SEQUENCE [LARGE SCALE GENOMIC DNA]</scope>
    <source>
        <strain evidence="8 9">LSR1</strain>
    </source>
</reference>
<keyword evidence="4 6" id="KW-1133">Transmembrane helix</keyword>
<gene>
    <name evidence="8" type="ORF">EZJ19_01435</name>
</gene>
<feature type="transmembrane region" description="Helical" evidence="6">
    <location>
        <begin position="12"/>
        <end position="35"/>
    </location>
</feature>
<dbReference type="EMBL" id="SJZB01000007">
    <property type="protein sequence ID" value="TCJ19528.1"/>
    <property type="molecule type" value="Genomic_DNA"/>
</dbReference>
<dbReference type="InterPro" id="IPR010432">
    <property type="entry name" value="RDD"/>
</dbReference>
<evidence type="ECO:0000256" key="3">
    <source>
        <dbReference type="ARBA" id="ARBA00022692"/>
    </source>
</evidence>
<dbReference type="Proteomes" id="UP000295443">
    <property type="component" value="Unassembled WGS sequence"/>
</dbReference>
<evidence type="ECO:0000313" key="8">
    <source>
        <dbReference type="EMBL" id="TCJ19528.1"/>
    </source>
</evidence>
<dbReference type="AlphaFoldDB" id="A0A4R1BPV4"/>
<comment type="caution">
    <text evidence="8">The sequence shown here is derived from an EMBL/GenBank/DDBJ whole genome shotgun (WGS) entry which is preliminary data.</text>
</comment>
<comment type="subcellular location">
    <subcellularLocation>
        <location evidence="1">Cell membrane</location>
        <topology evidence="1">Multi-pass membrane protein</topology>
    </subcellularLocation>
</comment>
<evidence type="ECO:0000256" key="4">
    <source>
        <dbReference type="ARBA" id="ARBA00022989"/>
    </source>
</evidence>
<accession>A0A4R1BPV4</accession>
<evidence type="ECO:0000256" key="5">
    <source>
        <dbReference type="ARBA" id="ARBA00023136"/>
    </source>
</evidence>
<dbReference type="InterPro" id="IPR051791">
    <property type="entry name" value="Pra-immunoreactive"/>
</dbReference>
<feature type="transmembrane region" description="Helical" evidence="6">
    <location>
        <begin position="47"/>
        <end position="72"/>
    </location>
</feature>
<organism evidence="8 9">
    <name type="scientific">Parasulfuritortus cantonensis</name>
    <dbReference type="NCBI Taxonomy" id="2528202"/>
    <lineage>
        <taxon>Bacteria</taxon>
        <taxon>Pseudomonadati</taxon>
        <taxon>Pseudomonadota</taxon>
        <taxon>Betaproteobacteria</taxon>
        <taxon>Nitrosomonadales</taxon>
        <taxon>Thiobacillaceae</taxon>
        <taxon>Parasulfuritortus</taxon>
    </lineage>
</organism>
<evidence type="ECO:0000313" key="9">
    <source>
        <dbReference type="Proteomes" id="UP000295443"/>
    </source>
</evidence>
<feature type="domain" description="RDD" evidence="7">
    <location>
        <begin position="3"/>
        <end position="127"/>
    </location>
</feature>
<protein>
    <submittedName>
        <fullName evidence="8">RDD family protein</fullName>
    </submittedName>
</protein>
<keyword evidence="2" id="KW-1003">Cell membrane</keyword>
<evidence type="ECO:0000256" key="1">
    <source>
        <dbReference type="ARBA" id="ARBA00004651"/>
    </source>
</evidence>
<name>A0A4R1BPV4_9PROT</name>
<dbReference type="OrthoDB" id="5298807at2"/>
<feature type="transmembrane region" description="Helical" evidence="6">
    <location>
        <begin position="93"/>
        <end position="115"/>
    </location>
</feature>
<evidence type="ECO:0000256" key="2">
    <source>
        <dbReference type="ARBA" id="ARBA00022475"/>
    </source>
</evidence>
<dbReference type="PANTHER" id="PTHR36115:SF10">
    <property type="entry name" value="RDD DOMAIN-CONTAINING PROTEIN"/>
    <property type="match status" value="1"/>
</dbReference>
<dbReference type="PANTHER" id="PTHR36115">
    <property type="entry name" value="PROLINE-RICH ANTIGEN HOMOLOG-RELATED"/>
    <property type="match status" value="1"/>
</dbReference>
<evidence type="ECO:0000256" key="6">
    <source>
        <dbReference type="SAM" id="Phobius"/>
    </source>
</evidence>
<evidence type="ECO:0000259" key="7">
    <source>
        <dbReference type="Pfam" id="PF06271"/>
    </source>
</evidence>
<dbReference type="Pfam" id="PF06271">
    <property type="entry name" value="RDD"/>
    <property type="match status" value="1"/>
</dbReference>
<keyword evidence="5 6" id="KW-0472">Membrane</keyword>
<keyword evidence="9" id="KW-1185">Reference proteome</keyword>
<sequence>MQTPSLARRFASLFYDALLLGAVLFLAGLLVVGLLPDVSAGRARHLYQAWLFLVAGVYLTWFWCHGGQTLAMKTWRIRVVEVGGMRLGFGRAWLRYGLAAVGLAAGGMGFLWAFFDRDRLFLHDRLADTRLVAA</sequence>
<dbReference type="GO" id="GO:0005886">
    <property type="term" value="C:plasma membrane"/>
    <property type="evidence" value="ECO:0007669"/>
    <property type="project" value="UniProtKB-SubCell"/>
</dbReference>
<dbReference type="RefSeq" id="WP_131444524.1">
    <property type="nucleotide sequence ID" value="NZ_SJZB01000007.1"/>
</dbReference>
<keyword evidence="3 6" id="KW-0812">Transmembrane</keyword>